<dbReference type="Proteomes" id="UP000516260">
    <property type="component" value="Chromosome 8"/>
</dbReference>
<accession>A0A4Z2B0G1</accession>
<dbReference type="AlphaFoldDB" id="A0A4Z2B0G1"/>
<keyword evidence="2" id="KW-1185">Reference proteome</keyword>
<sequence>MLRWTFECGDVTYKSFISAGGEVEIRDFSLLAEASLMLPLDQGMNNTCEAEDVDNSGCMIDQSCCADHVDHPYHNPEMKDALLVADKASEISSSPKDLGKLKDESATEDFARCNLEISRLRWWWSTNFGHDYDPG</sequence>
<reference evidence="1 2" key="1">
    <citation type="submission" date="2019-04" db="EMBL/GenBank/DDBJ databases">
        <title>The sequence and de novo assembly of Takifugu bimaculatus genome using PacBio and Hi-C technologies.</title>
        <authorList>
            <person name="Xu P."/>
            <person name="Liu B."/>
            <person name="Zhou Z."/>
        </authorList>
    </citation>
    <scope>NUCLEOTIDE SEQUENCE [LARGE SCALE GENOMIC DNA]</scope>
    <source>
        <strain evidence="1">TB-2018</strain>
        <tissue evidence="1">Muscle</tissue>
    </source>
</reference>
<organism evidence="1 2">
    <name type="scientific">Takifugu bimaculatus</name>
    <dbReference type="NCBI Taxonomy" id="433685"/>
    <lineage>
        <taxon>Eukaryota</taxon>
        <taxon>Metazoa</taxon>
        <taxon>Chordata</taxon>
        <taxon>Craniata</taxon>
        <taxon>Vertebrata</taxon>
        <taxon>Euteleostomi</taxon>
        <taxon>Actinopterygii</taxon>
        <taxon>Neopterygii</taxon>
        <taxon>Teleostei</taxon>
        <taxon>Neoteleostei</taxon>
        <taxon>Acanthomorphata</taxon>
        <taxon>Eupercaria</taxon>
        <taxon>Tetraodontiformes</taxon>
        <taxon>Tetradontoidea</taxon>
        <taxon>Tetraodontidae</taxon>
        <taxon>Takifugu</taxon>
    </lineage>
</organism>
<protein>
    <submittedName>
        <fullName evidence="1">Uncharacterized protein</fullName>
    </submittedName>
</protein>
<evidence type="ECO:0000313" key="1">
    <source>
        <dbReference type="EMBL" id="TNM85853.1"/>
    </source>
</evidence>
<dbReference type="EMBL" id="SWLE01000021">
    <property type="protein sequence ID" value="TNM85853.1"/>
    <property type="molecule type" value="Genomic_DNA"/>
</dbReference>
<proteinExistence type="predicted"/>
<gene>
    <name evidence="1" type="ORF">fugu_008124</name>
</gene>
<name>A0A4Z2B0G1_9TELE</name>
<evidence type="ECO:0000313" key="2">
    <source>
        <dbReference type="Proteomes" id="UP000516260"/>
    </source>
</evidence>
<comment type="caution">
    <text evidence="1">The sequence shown here is derived from an EMBL/GenBank/DDBJ whole genome shotgun (WGS) entry which is preliminary data.</text>
</comment>